<gene>
    <name evidence="6" type="primary">ftnA</name>
    <name evidence="6" type="ORF">CI610_00888</name>
</gene>
<keyword evidence="4" id="KW-0408">Iron</keyword>
<dbReference type="InterPro" id="IPR008331">
    <property type="entry name" value="Ferritin_DPS_dom"/>
</dbReference>
<organism evidence="6">
    <name type="scientific">invertebrate metagenome</name>
    <dbReference type="NCBI Taxonomy" id="1711999"/>
    <lineage>
        <taxon>unclassified sequences</taxon>
        <taxon>metagenomes</taxon>
        <taxon>organismal metagenomes</taxon>
    </lineage>
</organism>
<comment type="caution">
    <text evidence="6">The sequence shown here is derived from an EMBL/GenBank/DDBJ whole genome shotgun (WGS) entry which is preliminary data.</text>
</comment>
<proteinExistence type="predicted"/>
<keyword evidence="2" id="KW-0479">Metal-binding</keyword>
<dbReference type="EMBL" id="NSIT01000031">
    <property type="protein sequence ID" value="PJE80122.1"/>
    <property type="molecule type" value="Genomic_DNA"/>
</dbReference>
<dbReference type="GO" id="GO:0005829">
    <property type="term" value="C:cytosol"/>
    <property type="evidence" value="ECO:0007669"/>
    <property type="project" value="TreeGrafter"/>
</dbReference>
<dbReference type="PROSITE" id="PS50905">
    <property type="entry name" value="FERRITIN_LIKE"/>
    <property type="match status" value="1"/>
</dbReference>
<dbReference type="Pfam" id="PF00210">
    <property type="entry name" value="Ferritin"/>
    <property type="match status" value="1"/>
</dbReference>
<dbReference type="InterPro" id="IPR009040">
    <property type="entry name" value="Ferritin-like_diiron"/>
</dbReference>
<dbReference type="GO" id="GO:0006879">
    <property type="term" value="P:intracellular iron ion homeostasis"/>
    <property type="evidence" value="ECO:0007669"/>
    <property type="project" value="UniProtKB-KW"/>
</dbReference>
<keyword evidence="3 6" id="KW-0560">Oxidoreductase</keyword>
<name>A0A2H9TA68_9ZZZZ</name>
<protein>
    <submittedName>
        <fullName evidence="6">Putative bacterial non-heme ferritin</fullName>
        <ecNumber evidence="6">1.16.3.2</ecNumber>
    </submittedName>
</protein>
<dbReference type="InterPro" id="IPR012347">
    <property type="entry name" value="Ferritin-like"/>
</dbReference>
<dbReference type="GO" id="GO:0042802">
    <property type="term" value="F:identical protein binding"/>
    <property type="evidence" value="ECO:0007669"/>
    <property type="project" value="UniProtKB-ARBA"/>
</dbReference>
<dbReference type="GO" id="GO:0008199">
    <property type="term" value="F:ferric iron binding"/>
    <property type="evidence" value="ECO:0007669"/>
    <property type="project" value="InterPro"/>
</dbReference>
<dbReference type="NCBIfam" id="NF007638">
    <property type="entry name" value="PRK10304.1"/>
    <property type="match status" value="1"/>
</dbReference>
<dbReference type="GO" id="GO:0004322">
    <property type="term" value="F:ferroxidase activity"/>
    <property type="evidence" value="ECO:0007669"/>
    <property type="project" value="TreeGrafter"/>
</dbReference>
<keyword evidence="1" id="KW-0409">Iron storage</keyword>
<evidence type="ECO:0000256" key="2">
    <source>
        <dbReference type="ARBA" id="ARBA00022723"/>
    </source>
</evidence>
<evidence type="ECO:0000256" key="3">
    <source>
        <dbReference type="ARBA" id="ARBA00023002"/>
    </source>
</evidence>
<dbReference type="Gene3D" id="1.20.1260.10">
    <property type="match status" value="1"/>
</dbReference>
<dbReference type="EC" id="1.16.3.2" evidence="6"/>
<feature type="domain" description="Ferritin-like diiron" evidence="5">
    <location>
        <begin position="1"/>
        <end position="145"/>
    </location>
</feature>
<dbReference type="PANTHER" id="PTHR11431">
    <property type="entry name" value="FERRITIN"/>
    <property type="match status" value="1"/>
</dbReference>
<evidence type="ECO:0000256" key="4">
    <source>
        <dbReference type="ARBA" id="ARBA00023004"/>
    </source>
</evidence>
<evidence type="ECO:0000256" key="1">
    <source>
        <dbReference type="ARBA" id="ARBA00022434"/>
    </source>
</evidence>
<dbReference type="GO" id="GO:0006826">
    <property type="term" value="P:iron ion transport"/>
    <property type="evidence" value="ECO:0007669"/>
    <property type="project" value="InterPro"/>
</dbReference>
<reference evidence="6" key="1">
    <citation type="journal article" date="2017" name="Appl. Environ. Microbiol.">
        <title>Molecular characterization of an Endozoicomonas-like organism causing infection in king scallop Pecten maximus L.</title>
        <authorList>
            <person name="Cano I."/>
            <person name="van Aerle R."/>
            <person name="Ross S."/>
            <person name="Verner-Jeffreys D.W."/>
            <person name="Paley R.K."/>
            <person name="Rimmer G."/>
            <person name="Ryder D."/>
            <person name="Hooper P."/>
            <person name="Stone D."/>
            <person name="Feist S.W."/>
        </authorList>
    </citation>
    <scope>NUCLEOTIDE SEQUENCE</scope>
</reference>
<dbReference type="PANTHER" id="PTHR11431:SF127">
    <property type="entry name" value="BACTERIAL NON-HEME FERRITIN"/>
    <property type="match status" value="1"/>
</dbReference>
<dbReference type="AlphaFoldDB" id="A0A2H9TA68"/>
<dbReference type="FunFam" id="1.20.1260.10:FF:000001">
    <property type="entry name" value="Non-heme ferritin"/>
    <property type="match status" value="1"/>
</dbReference>
<dbReference type="InterPro" id="IPR041719">
    <property type="entry name" value="Ferritin_prok"/>
</dbReference>
<dbReference type="GO" id="GO:0008198">
    <property type="term" value="F:ferrous iron binding"/>
    <property type="evidence" value="ECO:0007669"/>
    <property type="project" value="TreeGrafter"/>
</dbReference>
<evidence type="ECO:0000259" key="5">
    <source>
        <dbReference type="PROSITE" id="PS50905"/>
    </source>
</evidence>
<dbReference type="InterPro" id="IPR009078">
    <property type="entry name" value="Ferritin-like_SF"/>
</dbReference>
<dbReference type="CDD" id="cd01055">
    <property type="entry name" value="Nonheme_Ferritin"/>
    <property type="match status" value="1"/>
</dbReference>
<sequence>MLSTQITEQLNQQINLECYSVNLYLQMSSWCHFHGMDGCRGFLQRQSHEEAIHLKKLFAYVNESGAMAILGAQEAPPDTFSSVGDIFRQTYQHEQVITQHINDLVDTALQEKDYSTFNLLQWFVAEQHEEENLFKGILDKFDMLGDHKQSLYLIDQYVGRLNRELLAAGHSGK</sequence>
<accession>A0A2H9TA68</accession>
<evidence type="ECO:0000313" key="6">
    <source>
        <dbReference type="EMBL" id="PJE80122.1"/>
    </source>
</evidence>
<dbReference type="SUPFAM" id="SSF47240">
    <property type="entry name" value="Ferritin-like"/>
    <property type="match status" value="1"/>
</dbReference>
<dbReference type="InterPro" id="IPR001519">
    <property type="entry name" value="Ferritin"/>
</dbReference>